<reference evidence="2 3" key="1">
    <citation type="submission" date="2017-07" db="EMBL/GenBank/DDBJ databases">
        <title>Genome sequence of the Sordaria macrospora wild type strain R19027.</title>
        <authorList>
            <person name="Nowrousian M."/>
            <person name="Teichert I."/>
            <person name="Kueck U."/>
        </authorList>
    </citation>
    <scope>NUCLEOTIDE SEQUENCE [LARGE SCALE GENOMIC DNA]</scope>
    <source>
        <strain evidence="2 3">R19027</strain>
        <tissue evidence="2">Mycelium</tissue>
    </source>
</reference>
<organism evidence="2 3">
    <name type="scientific">Sordaria macrospora</name>
    <dbReference type="NCBI Taxonomy" id="5147"/>
    <lineage>
        <taxon>Eukaryota</taxon>
        <taxon>Fungi</taxon>
        <taxon>Dikarya</taxon>
        <taxon>Ascomycota</taxon>
        <taxon>Pezizomycotina</taxon>
        <taxon>Sordariomycetes</taxon>
        <taxon>Sordariomycetidae</taxon>
        <taxon>Sordariales</taxon>
        <taxon>Sordariaceae</taxon>
        <taxon>Sordaria</taxon>
    </lineage>
</organism>
<evidence type="ECO:0000313" key="3">
    <source>
        <dbReference type="Proteomes" id="UP000433876"/>
    </source>
</evidence>
<dbReference type="Proteomes" id="UP000433876">
    <property type="component" value="Unassembled WGS sequence"/>
</dbReference>
<name>A0A8S8ZKH0_SORMA</name>
<dbReference type="VEuPathDB" id="FungiDB:SMAC_08007"/>
<accession>A0A8S8ZKH0</accession>
<sequence>MTNTVTHLNRLSTFRCAFAFPHKPRQVGAAWNQSHNKMCIVYHITFSGCTHSDGLFVRCADRQPNTRDCPHGEPRQATHMQDTPCNECSRVQLARDHKMGHPKWQQQQQQQQQQEKEHKQDEEEK</sequence>
<evidence type="ECO:0000256" key="1">
    <source>
        <dbReference type="SAM" id="MobiDB-lite"/>
    </source>
</evidence>
<gene>
    <name evidence="2" type="ORF">SMACR_08007</name>
</gene>
<dbReference type="EMBL" id="NMPR01000138">
    <property type="protein sequence ID" value="KAA8629366.1"/>
    <property type="molecule type" value="Genomic_DNA"/>
</dbReference>
<feature type="compositionally biased region" description="Basic and acidic residues" evidence="1">
    <location>
        <begin position="114"/>
        <end position="125"/>
    </location>
</feature>
<feature type="region of interest" description="Disordered" evidence="1">
    <location>
        <begin position="64"/>
        <end position="125"/>
    </location>
</feature>
<proteinExistence type="predicted"/>
<comment type="caution">
    <text evidence="2">The sequence shown here is derived from an EMBL/GenBank/DDBJ whole genome shotgun (WGS) entry which is preliminary data.</text>
</comment>
<protein>
    <submittedName>
        <fullName evidence="2">Uncharacterized protein</fullName>
    </submittedName>
</protein>
<evidence type="ECO:0000313" key="2">
    <source>
        <dbReference type="EMBL" id="KAA8629366.1"/>
    </source>
</evidence>
<dbReference type="AlphaFoldDB" id="A0A8S8ZKH0"/>
<feature type="compositionally biased region" description="Basic and acidic residues" evidence="1">
    <location>
        <begin position="64"/>
        <end position="76"/>
    </location>
</feature>